<dbReference type="RefSeq" id="WP_141841292.1">
    <property type="nucleotide sequence ID" value="NZ_VFPJ01000001.1"/>
</dbReference>
<dbReference type="PROSITE" id="PS51257">
    <property type="entry name" value="PROKAR_LIPOPROTEIN"/>
    <property type="match status" value="1"/>
</dbReference>
<dbReference type="Proteomes" id="UP000320773">
    <property type="component" value="Unassembled WGS sequence"/>
</dbReference>
<evidence type="ECO:0000313" key="1">
    <source>
        <dbReference type="EMBL" id="TQM40101.1"/>
    </source>
</evidence>
<accession>A0A543G202</accession>
<organism evidence="1 2">
    <name type="scientific">Flavobacterium branchiophilum</name>
    <dbReference type="NCBI Taxonomy" id="55197"/>
    <lineage>
        <taxon>Bacteria</taxon>
        <taxon>Pseudomonadati</taxon>
        <taxon>Bacteroidota</taxon>
        <taxon>Flavobacteriia</taxon>
        <taxon>Flavobacteriales</taxon>
        <taxon>Flavobacteriaceae</taxon>
        <taxon>Flavobacterium</taxon>
    </lineage>
</organism>
<gene>
    <name evidence="1" type="ORF">BC670_0965</name>
</gene>
<dbReference type="AlphaFoldDB" id="A0A543G202"/>
<name>A0A543G202_9FLAO</name>
<comment type="caution">
    <text evidence="1">The sequence shown here is derived from an EMBL/GenBank/DDBJ whole genome shotgun (WGS) entry which is preliminary data.</text>
</comment>
<dbReference type="EMBL" id="VFPJ01000001">
    <property type="protein sequence ID" value="TQM40101.1"/>
    <property type="molecule type" value="Genomic_DNA"/>
</dbReference>
<reference evidence="1 2" key="1">
    <citation type="submission" date="2019-06" db="EMBL/GenBank/DDBJ databases">
        <title>Genomic Encyclopedia of Archaeal and Bacterial Type Strains, Phase II (KMG-II): from individual species to whole genera.</title>
        <authorList>
            <person name="Goeker M."/>
        </authorList>
    </citation>
    <scope>NUCLEOTIDE SEQUENCE [LARGE SCALE GENOMIC DNA]</scope>
    <source>
        <strain evidence="1 2">DSM 24789</strain>
    </source>
</reference>
<sequence>MKKLKTVALFILITLFGCTEENNYYTTAEGLGKVNVYIEGDLTDAECAAKLKAEVGTITENIYIGSQENYARLTELTNLELDIPTNVKKIYFTGIYEKLKTIKIKGHGSMPLCEIYVSGGKLTESILVEGITELKYMYAGLNGVTISQFCNVEIKDLQEVSKGFAFTGYPGPNILNKQFTLKCNDLKYVNKNFIYDIEATGGSIGGHFTSFSMTGLKDMSNARLGINPIGNQVTLPALEKVYELNCLASNNYNKNLNIINLPVLTTIDNIICSGFLYTINLPVLSIGKGISIGNYTSNHTMNFNAPVLNYCLGYTSNNNLNSSDVNAILNKFLTIQPLSGKYIDLYYEPAPTGQGIIDKQALINQGNNVLTN</sequence>
<proteinExistence type="predicted"/>
<protein>
    <recommendedName>
        <fullName evidence="3">Lipoprotein</fullName>
    </recommendedName>
</protein>
<evidence type="ECO:0000313" key="2">
    <source>
        <dbReference type="Proteomes" id="UP000320773"/>
    </source>
</evidence>
<evidence type="ECO:0008006" key="3">
    <source>
        <dbReference type="Google" id="ProtNLM"/>
    </source>
</evidence>